<proteinExistence type="predicted"/>
<dbReference type="PANTHER" id="PTHR11066:SF34">
    <property type="entry name" value="ACYL-COENZYME A THIOESTERASE 8"/>
    <property type="match status" value="1"/>
</dbReference>
<dbReference type="CDD" id="cd03445">
    <property type="entry name" value="Thioesterase_II_repeat2"/>
    <property type="match status" value="1"/>
</dbReference>
<dbReference type="InterPro" id="IPR049449">
    <property type="entry name" value="TesB_ACOT8-like_N"/>
</dbReference>
<organism evidence="4 5">
    <name type="scientific">Thyridium curvatum</name>
    <dbReference type="NCBI Taxonomy" id="1093900"/>
    <lineage>
        <taxon>Eukaryota</taxon>
        <taxon>Fungi</taxon>
        <taxon>Dikarya</taxon>
        <taxon>Ascomycota</taxon>
        <taxon>Pezizomycotina</taxon>
        <taxon>Sordariomycetes</taxon>
        <taxon>Sordariomycetidae</taxon>
        <taxon>Thyridiales</taxon>
        <taxon>Thyridiaceae</taxon>
        <taxon>Thyridium</taxon>
    </lineage>
</organism>
<gene>
    <name evidence="4" type="ORF">E0L32_002420</name>
</gene>
<dbReference type="AlphaFoldDB" id="A0A507BGE4"/>
<dbReference type="CDD" id="cd03444">
    <property type="entry name" value="Thioesterase_II_repeat1"/>
    <property type="match status" value="1"/>
</dbReference>
<feature type="domain" description="Acyl-CoA thioesterase-like C-terminal" evidence="3">
    <location>
        <begin position="191"/>
        <end position="341"/>
    </location>
</feature>
<keyword evidence="5" id="KW-1185">Reference proteome</keyword>
<dbReference type="STRING" id="1093900.A0A507BGE4"/>
<dbReference type="EMBL" id="SKBQ01000010">
    <property type="protein sequence ID" value="TPX18563.1"/>
    <property type="molecule type" value="Genomic_DNA"/>
</dbReference>
<dbReference type="SUPFAM" id="SSF54637">
    <property type="entry name" value="Thioesterase/thiol ester dehydrase-isomerase"/>
    <property type="match status" value="2"/>
</dbReference>
<dbReference type="Pfam" id="PF13622">
    <property type="entry name" value="4HBT_3"/>
    <property type="match status" value="1"/>
</dbReference>
<evidence type="ECO:0000256" key="1">
    <source>
        <dbReference type="SAM" id="MobiDB-lite"/>
    </source>
</evidence>
<dbReference type="GeneID" id="41969867"/>
<dbReference type="InterPro" id="IPR049450">
    <property type="entry name" value="ACOT8-like_C"/>
</dbReference>
<evidence type="ECO:0000313" key="4">
    <source>
        <dbReference type="EMBL" id="TPX18563.1"/>
    </source>
</evidence>
<dbReference type="GO" id="GO:0005782">
    <property type="term" value="C:peroxisomal matrix"/>
    <property type="evidence" value="ECO:0007669"/>
    <property type="project" value="UniProtKB-SubCell"/>
</dbReference>
<dbReference type="GO" id="GO:0006637">
    <property type="term" value="P:acyl-CoA metabolic process"/>
    <property type="evidence" value="ECO:0007669"/>
    <property type="project" value="InterPro"/>
</dbReference>
<dbReference type="PANTHER" id="PTHR11066">
    <property type="entry name" value="ACYL-COA THIOESTERASE"/>
    <property type="match status" value="1"/>
</dbReference>
<feature type="region of interest" description="Disordered" evidence="1">
    <location>
        <begin position="182"/>
        <end position="201"/>
    </location>
</feature>
<evidence type="ECO:0008006" key="6">
    <source>
        <dbReference type="Google" id="ProtNLM"/>
    </source>
</evidence>
<accession>A0A507BGE4</accession>
<dbReference type="Pfam" id="PF20789">
    <property type="entry name" value="4HBT_3C"/>
    <property type="match status" value="1"/>
</dbReference>
<dbReference type="InParanoid" id="A0A507BGE4"/>
<protein>
    <recommendedName>
        <fullName evidence="6">Acyl-CoA thioesterase</fullName>
    </recommendedName>
</protein>
<dbReference type="GO" id="GO:0047617">
    <property type="term" value="F:fatty acyl-CoA hydrolase activity"/>
    <property type="evidence" value="ECO:0007669"/>
    <property type="project" value="InterPro"/>
</dbReference>
<dbReference type="InterPro" id="IPR003703">
    <property type="entry name" value="Acyl_CoA_thio"/>
</dbReference>
<dbReference type="GO" id="GO:0009062">
    <property type="term" value="P:fatty acid catabolic process"/>
    <property type="evidence" value="ECO:0007669"/>
    <property type="project" value="TreeGrafter"/>
</dbReference>
<dbReference type="Proteomes" id="UP000319257">
    <property type="component" value="Unassembled WGS sequence"/>
</dbReference>
<feature type="domain" description="Acyl-CoA thioesterase-like N-terminal HotDog" evidence="2">
    <location>
        <begin position="24"/>
        <end position="108"/>
    </location>
</feature>
<name>A0A507BGE4_9PEZI</name>
<evidence type="ECO:0000259" key="3">
    <source>
        <dbReference type="Pfam" id="PF20789"/>
    </source>
</evidence>
<dbReference type="FunCoup" id="A0A507BGE4">
    <property type="interactions" value="155"/>
</dbReference>
<evidence type="ECO:0000313" key="5">
    <source>
        <dbReference type="Proteomes" id="UP000319257"/>
    </source>
</evidence>
<dbReference type="OrthoDB" id="68328at2759"/>
<evidence type="ECO:0000259" key="2">
    <source>
        <dbReference type="Pfam" id="PF13622"/>
    </source>
</evidence>
<dbReference type="RefSeq" id="XP_031000274.1">
    <property type="nucleotide sequence ID" value="XM_031136607.1"/>
</dbReference>
<sequence length="352" mass="39212">MDRILCLDRLSAVEGDSFSNVHAPWTPAWGRGLYGGVLIAQSLVAAQSTVHPDFDAHSLHSHFVRPASPVEPITYHVRRVRDGHNYVTRTVEAVQSVGCLFTATISFMRQLKSNKSVIEHANYRPADLQAPPVVLRDESKLSASTEQGIHRPCDVIRCGIEKGCPRSDVKLSHWIRARGLSHPSPEFPSSTSRKPGRWPSPTGHGAHLAAVAYMSDNYFIGTVSRVHRLPRFTNDDIIHGILSRFRGSREESQECQQYLTSLALEEATENGEVGVHSKVVRMMATLNHTIFFHNPRMFSAGEWMMAEMETPWAGNERGLVVQRIWSSGGVLIATCFQEGVVRLGQPSRTTRL</sequence>
<reference evidence="4 5" key="1">
    <citation type="submission" date="2019-06" db="EMBL/GenBank/DDBJ databases">
        <title>Draft genome sequence of the filamentous fungus Phialemoniopsis curvata isolated from diesel fuel.</title>
        <authorList>
            <person name="Varaljay V.A."/>
            <person name="Lyon W.J."/>
            <person name="Crouch A.L."/>
            <person name="Drake C.E."/>
            <person name="Hollomon J.M."/>
            <person name="Nadeau L.J."/>
            <person name="Nunn H.S."/>
            <person name="Stevenson B.S."/>
            <person name="Bojanowski C.L."/>
            <person name="Crookes-Goodson W.J."/>
        </authorList>
    </citation>
    <scope>NUCLEOTIDE SEQUENCE [LARGE SCALE GENOMIC DNA]</scope>
    <source>
        <strain evidence="4 5">D216</strain>
    </source>
</reference>
<dbReference type="Gene3D" id="3.10.129.10">
    <property type="entry name" value="Hotdog Thioesterase"/>
    <property type="match status" value="2"/>
</dbReference>
<dbReference type="InterPro" id="IPR029069">
    <property type="entry name" value="HotDog_dom_sf"/>
</dbReference>
<comment type="caution">
    <text evidence="4">The sequence shown here is derived from an EMBL/GenBank/DDBJ whole genome shotgun (WGS) entry which is preliminary data.</text>
</comment>